<accession>A0AA94L1D7</accession>
<evidence type="ECO:0000313" key="3">
    <source>
        <dbReference type="Proteomes" id="UP000182680"/>
    </source>
</evidence>
<evidence type="ECO:0000256" key="1">
    <source>
        <dbReference type="SAM" id="MobiDB-lite"/>
    </source>
</evidence>
<dbReference type="EMBL" id="FPIW01000004">
    <property type="protein sequence ID" value="SFW20648.1"/>
    <property type="molecule type" value="Genomic_DNA"/>
</dbReference>
<gene>
    <name evidence="2" type="ORF">SAMN02910291_00372</name>
</gene>
<protein>
    <recommendedName>
        <fullName evidence="4">Glycine zipper domain-containing protein</fullName>
    </recommendedName>
</protein>
<reference evidence="3" key="1">
    <citation type="submission" date="2016-11" db="EMBL/GenBank/DDBJ databases">
        <authorList>
            <person name="Jaros S."/>
            <person name="Januszkiewicz K."/>
            <person name="Wedrychowicz H."/>
        </authorList>
    </citation>
    <scope>NUCLEOTIDE SEQUENCE [LARGE SCALE GENOMIC DNA]</scope>
    <source>
        <strain evidence="3">DSM 7057</strain>
    </source>
</reference>
<name>A0AA94L1D7_DESDE</name>
<proteinExistence type="predicted"/>
<feature type="region of interest" description="Disordered" evidence="1">
    <location>
        <begin position="1"/>
        <end position="24"/>
    </location>
</feature>
<feature type="compositionally biased region" description="Polar residues" evidence="1">
    <location>
        <begin position="1"/>
        <end position="11"/>
    </location>
</feature>
<evidence type="ECO:0000313" key="2">
    <source>
        <dbReference type="EMBL" id="SFW20648.1"/>
    </source>
</evidence>
<evidence type="ECO:0008006" key="4">
    <source>
        <dbReference type="Google" id="ProtNLM"/>
    </source>
</evidence>
<organism evidence="2 3">
    <name type="scientific">Desulfovibrio desulfuricans</name>
    <dbReference type="NCBI Taxonomy" id="876"/>
    <lineage>
        <taxon>Bacteria</taxon>
        <taxon>Pseudomonadati</taxon>
        <taxon>Thermodesulfobacteriota</taxon>
        <taxon>Desulfovibrionia</taxon>
        <taxon>Desulfovibrionales</taxon>
        <taxon>Desulfovibrionaceae</taxon>
        <taxon>Desulfovibrio</taxon>
    </lineage>
</organism>
<comment type="caution">
    <text evidence="2">The sequence shown here is derived from an EMBL/GenBank/DDBJ whole genome shotgun (WGS) entry which is preliminary data.</text>
</comment>
<sequence>MPDNTNSSTYGASPLASETPFPKSVGADFHEELRQSVRSYSAKPSNISDQAWLEDYLSQRLPTGSPHAHGAVAEDIVRGIAVHEEKKQSLRAAQDEGMGVDGWLAREVRQGARTANLHEFGQYLTQIDTVIHEANIDLAATITTADGQINQNSNLDGFLFESEHAASFNMDAALKNETVRAEVLRPEPGQTYAKNSADIAVVDSDGTVLQEYQAKCYKDAESSNAAFENGDYGDQGKLVPEGHAQGDTNSSMQHGKVKSKPVTKEEAKAQQQKVQQEGDAPQKSWNDFTIRELAVNIGRQSLVATAQGAVLSTSISLAVSLARQEEVDGEELVETAVTSGAKSGASCAVAGALKVCAEKNQLPLIPVPIREQDAILRVATDTSSTTVASVCGRSGNLASVLRTSPAAVGILACVAVDGACTAYKVGKGELTAFEGYLQMEQSTGAAVGGVLASMPAAKAGVALGAMLGPAGAAIGGFVGGVLGGMAGSTVCKKIVEGAQKLREKAVSAVQSVCKTVSSCVSSAFSAVASFFSW</sequence>
<feature type="region of interest" description="Disordered" evidence="1">
    <location>
        <begin position="227"/>
        <end position="285"/>
    </location>
</feature>
<dbReference type="RefSeq" id="WP_072311195.1">
    <property type="nucleotide sequence ID" value="NZ_FPIW01000004.1"/>
</dbReference>
<dbReference type="Proteomes" id="UP000182680">
    <property type="component" value="Unassembled WGS sequence"/>
</dbReference>
<dbReference type="AlphaFoldDB" id="A0AA94L1D7"/>